<evidence type="ECO:0000259" key="6">
    <source>
        <dbReference type="Pfam" id="PF01957"/>
    </source>
</evidence>
<dbReference type="Gene3D" id="2.40.50.140">
    <property type="entry name" value="Nucleic acid-binding proteins"/>
    <property type="match status" value="1"/>
</dbReference>
<dbReference type="InterPro" id="IPR052165">
    <property type="entry name" value="Membrane_assoc_protease"/>
</dbReference>
<organism evidence="7 8">
    <name type="scientific">Texcoconibacillus texcoconensis</name>
    <dbReference type="NCBI Taxonomy" id="1095777"/>
    <lineage>
        <taxon>Bacteria</taxon>
        <taxon>Bacillati</taxon>
        <taxon>Bacillota</taxon>
        <taxon>Bacilli</taxon>
        <taxon>Bacillales</taxon>
        <taxon>Bacillaceae</taxon>
        <taxon>Texcoconibacillus</taxon>
    </lineage>
</organism>
<dbReference type="GO" id="GO:0006508">
    <property type="term" value="P:proteolysis"/>
    <property type="evidence" value="ECO:0007669"/>
    <property type="project" value="UniProtKB-KW"/>
</dbReference>
<keyword evidence="3 5" id="KW-1133">Transmembrane helix</keyword>
<reference evidence="7 8" key="1">
    <citation type="submission" date="2020-08" db="EMBL/GenBank/DDBJ databases">
        <title>Genomic Encyclopedia of Type Strains, Phase IV (KMG-IV): sequencing the most valuable type-strain genomes for metagenomic binning, comparative biology and taxonomic classification.</title>
        <authorList>
            <person name="Goeker M."/>
        </authorList>
    </citation>
    <scope>NUCLEOTIDE SEQUENCE [LARGE SCALE GENOMIC DNA]</scope>
    <source>
        <strain evidence="7 8">DSM 24696</strain>
    </source>
</reference>
<protein>
    <submittedName>
        <fullName evidence="7">Membrane-bound ClpP family serine protease</fullName>
    </submittedName>
</protein>
<proteinExistence type="predicted"/>
<keyword evidence="7" id="KW-0645">Protease</keyword>
<accession>A0A840QRC4</accession>
<keyword evidence="2 5" id="KW-0812">Transmembrane</keyword>
<evidence type="ECO:0000313" key="8">
    <source>
        <dbReference type="Proteomes" id="UP000551878"/>
    </source>
</evidence>
<feature type="transmembrane region" description="Helical" evidence="5">
    <location>
        <begin position="30"/>
        <end position="48"/>
    </location>
</feature>
<evidence type="ECO:0000256" key="5">
    <source>
        <dbReference type="SAM" id="Phobius"/>
    </source>
</evidence>
<keyword evidence="7" id="KW-0378">Hydrolase</keyword>
<keyword evidence="4 5" id="KW-0472">Membrane</keyword>
<dbReference type="GO" id="GO:0008233">
    <property type="term" value="F:peptidase activity"/>
    <property type="evidence" value="ECO:0007669"/>
    <property type="project" value="UniProtKB-KW"/>
</dbReference>
<dbReference type="EMBL" id="JACHHB010000009">
    <property type="protein sequence ID" value="MBB5173900.1"/>
    <property type="molecule type" value="Genomic_DNA"/>
</dbReference>
<comment type="subcellular location">
    <subcellularLocation>
        <location evidence="1">Membrane</location>
        <topology evidence="1">Multi-pass membrane protein</topology>
    </subcellularLocation>
</comment>
<name>A0A840QRC4_9BACI</name>
<dbReference type="AlphaFoldDB" id="A0A840QRC4"/>
<evidence type="ECO:0000256" key="3">
    <source>
        <dbReference type="ARBA" id="ARBA00022989"/>
    </source>
</evidence>
<dbReference type="GO" id="GO:0005886">
    <property type="term" value="C:plasma membrane"/>
    <property type="evidence" value="ECO:0007669"/>
    <property type="project" value="TreeGrafter"/>
</dbReference>
<evidence type="ECO:0000313" key="7">
    <source>
        <dbReference type="EMBL" id="MBB5173900.1"/>
    </source>
</evidence>
<feature type="transmembrane region" description="Helical" evidence="5">
    <location>
        <begin position="54"/>
        <end position="71"/>
    </location>
</feature>
<dbReference type="InterPro" id="IPR002810">
    <property type="entry name" value="NfeD-like_C"/>
</dbReference>
<feature type="transmembrane region" description="Helical" evidence="5">
    <location>
        <begin position="101"/>
        <end position="120"/>
    </location>
</feature>
<feature type="transmembrane region" description="Helical" evidence="5">
    <location>
        <begin position="6"/>
        <end position="23"/>
    </location>
</feature>
<evidence type="ECO:0000256" key="4">
    <source>
        <dbReference type="ARBA" id="ARBA00023136"/>
    </source>
</evidence>
<dbReference type="PANTHER" id="PTHR33507:SF3">
    <property type="entry name" value="INNER MEMBRANE PROTEIN YBBJ"/>
    <property type="match status" value="1"/>
</dbReference>
<evidence type="ECO:0000256" key="1">
    <source>
        <dbReference type="ARBA" id="ARBA00004141"/>
    </source>
</evidence>
<sequence length="212" mass="22919">MMEILEVASVGFLVVFLGTLFIFGELMVRAKGLFAILGIAIMGMYFSYHLGEVTSLWVVILYLIGIALIIFDGNVTMDGTIGLIGSLLMIFSLALPAPSVVYGVLVAMGVVIGAAVSYLFTKVFPPRNLWSKLMFKEKMSAELGYQSMNESHQELVGKTGVATTDFRPIGTVEIDGRTYSATSEGRWLNAGTDVKVIDVDGTRMVVVPLSTS</sequence>
<gene>
    <name evidence="7" type="ORF">HNQ41_002090</name>
</gene>
<dbReference type="Proteomes" id="UP000551878">
    <property type="component" value="Unassembled WGS sequence"/>
</dbReference>
<dbReference type="PANTHER" id="PTHR33507">
    <property type="entry name" value="INNER MEMBRANE PROTEIN YBBJ"/>
    <property type="match status" value="1"/>
</dbReference>
<dbReference type="InterPro" id="IPR012340">
    <property type="entry name" value="NA-bd_OB-fold"/>
</dbReference>
<feature type="domain" description="NfeD-like C-terminal" evidence="6">
    <location>
        <begin position="153"/>
        <end position="208"/>
    </location>
</feature>
<comment type="caution">
    <text evidence="7">The sequence shown here is derived from an EMBL/GenBank/DDBJ whole genome shotgun (WGS) entry which is preliminary data.</text>
</comment>
<dbReference type="Pfam" id="PF01957">
    <property type="entry name" value="NfeD"/>
    <property type="match status" value="1"/>
</dbReference>
<evidence type="ECO:0000256" key="2">
    <source>
        <dbReference type="ARBA" id="ARBA00022692"/>
    </source>
</evidence>
<keyword evidence="8" id="KW-1185">Reference proteome</keyword>
<dbReference type="SUPFAM" id="SSF141322">
    <property type="entry name" value="NfeD domain-like"/>
    <property type="match status" value="1"/>
</dbReference>